<organism evidence="1">
    <name type="scientific">Tanacetum cinerariifolium</name>
    <name type="common">Dalmatian daisy</name>
    <name type="synonym">Chrysanthemum cinerariifolium</name>
    <dbReference type="NCBI Taxonomy" id="118510"/>
    <lineage>
        <taxon>Eukaryota</taxon>
        <taxon>Viridiplantae</taxon>
        <taxon>Streptophyta</taxon>
        <taxon>Embryophyta</taxon>
        <taxon>Tracheophyta</taxon>
        <taxon>Spermatophyta</taxon>
        <taxon>Magnoliopsida</taxon>
        <taxon>eudicotyledons</taxon>
        <taxon>Gunneridae</taxon>
        <taxon>Pentapetalae</taxon>
        <taxon>asterids</taxon>
        <taxon>campanulids</taxon>
        <taxon>Asterales</taxon>
        <taxon>Asteraceae</taxon>
        <taxon>Asteroideae</taxon>
        <taxon>Anthemideae</taxon>
        <taxon>Anthemidinae</taxon>
        <taxon>Tanacetum</taxon>
    </lineage>
</organism>
<feature type="non-terminal residue" evidence="1">
    <location>
        <position position="1"/>
    </location>
</feature>
<protein>
    <submittedName>
        <fullName evidence="1">Uncharacterized protein</fullName>
    </submittedName>
</protein>
<dbReference type="AlphaFoldDB" id="A0A699XSF5"/>
<gene>
    <name evidence="1" type="ORF">Tci_933269</name>
</gene>
<accession>A0A699XSF5</accession>
<sequence>YPDDPNMPELEDITYFDDEDVGVEADFTNLETTITVSPIPTTRVHKDHPVTQIIDDLSLATKTRSMTRVAKDQGGLF</sequence>
<proteinExistence type="predicted"/>
<comment type="caution">
    <text evidence="1">The sequence shown here is derived from an EMBL/GenBank/DDBJ whole genome shotgun (WGS) entry which is preliminary data.</text>
</comment>
<name>A0A699XSF5_TANCI</name>
<dbReference type="EMBL" id="BKCJ011889341">
    <property type="protein sequence ID" value="GFD61300.1"/>
    <property type="molecule type" value="Genomic_DNA"/>
</dbReference>
<reference evidence="1" key="1">
    <citation type="journal article" date="2019" name="Sci. Rep.">
        <title>Draft genome of Tanacetum cinerariifolium, the natural source of mosquito coil.</title>
        <authorList>
            <person name="Yamashiro T."/>
            <person name="Shiraishi A."/>
            <person name="Satake H."/>
            <person name="Nakayama K."/>
        </authorList>
    </citation>
    <scope>NUCLEOTIDE SEQUENCE</scope>
</reference>
<evidence type="ECO:0000313" key="1">
    <source>
        <dbReference type="EMBL" id="GFD61300.1"/>
    </source>
</evidence>